<dbReference type="KEGG" id="ngr:NAEGRDRAFT_71356"/>
<organism evidence="2">
    <name type="scientific">Naegleria gruberi</name>
    <name type="common">Amoeba</name>
    <dbReference type="NCBI Taxonomy" id="5762"/>
    <lineage>
        <taxon>Eukaryota</taxon>
        <taxon>Discoba</taxon>
        <taxon>Heterolobosea</taxon>
        <taxon>Tetramitia</taxon>
        <taxon>Eutetramitia</taxon>
        <taxon>Vahlkampfiidae</taxon>
        <taxon>Naegleria</taxon>
    </lineage>
</organism>
<dbReference type="EMBL" id="GG738890">
    <property type="protein sequence ID" value="EFC40703.1"/>
    <property type="molecule type" value="Genomic_DNA"/>
</dbReference>
<dbReference type="Proteomes" id="UP000006671">
    <property type="component" value="Unassembled WGS sequence"/>
</dbReference>
<dbReference type="VEuPathDB" id="AmoebaDB:NAEGRDRAFT_71356"/>
<dbReference type="RefSeq" id="XP_002673447.1">
    <property type="nucleotide sequence ID" value="XM_002673401.1"/>
</dbReference>
<dbReference type="GeneID" id="8864522"/>
<gene>
    <name evidence="1" type="ORF">NAEGRDRAFT_71356</name>
</gene>
<dbReference type="OMA" id="TAFMFGE"/>
<sequence>MSQQPPVLISTPQQFHDMVLNPETIPKQFRVENLIGRIVKGRRDKPEEFLQLTDDATDRTAFMFGEDGVEKLLEIAAKFEHTDGKLSNGAALEMFHLIGFEESYVKEKISQNVRFELLIISKSSFMNDSGSFVEVASWDGICSLVEHVFPRIHPICCKYLDQLKTTTFEEIKKMADFDFGEIRRFGSSHPLYFNEEKFFEYCKEKKLTKNEEPSLLDIRTFFYYACGMRELYSGDGWTYTEKGVKGLKEYLGQNIKRSQLVDHTCMHLDV</sequence>
<accession>D2VQV1</accession>
<keyword evidence="2" id="KW-1185">Reference proteome</keyword>
<dbReference type="InParanoid" id="D2VQV1"/>
<reference evidence="1 2" key="1">
    <citation type="journal article" date="2010" name="Cell">
        <title>The genome of Naegleria gruberi illuminates early eukaryotic versatility.</title>
        <authorList>
            <person name="Fritz-Laylin L.K."/>
            <person name="Prochnik S.E."/>
            <person name="Ginger M.L."/>
            <person name="Dacks J.B."/>
            <person name="Carpenter M.L."/>
            <person name="Field M.C."/>
            <person name="Kuo A."/>
            <person name="Paredez A."/>
            <person name="Chapman J."/>
            <person name="Pham J."/>
            <person name="Shu S."/>
            <person name="Neupane R."/>
            <person name="Cipriano M."/>
            <person name="Mancuso J."/>
            <person name="Tu H."/>
            <person name="Salamov A."/>
            <person name="Lindquist E."/>
            <person name="Shapiro H."/>
            <person name="Lucas S."/>
            <person name="Grigoriev I.V."/>
            <person name="Cande W.Z."/>
            <person name="Fulton C."/>
            <person name="Rokhsar D.S."/>
            <person name="Dawson S.C."/>
        </authorList>
    </citation>
    <scope>NUCLEOTIDE SEQUENCE [LARGE SCALE GENOMIC DNA]</scope>
    <source>
        <strain evidence="1 2">NEG-M</strain>
    </source>
</reference>
<dbReference type="AlphaFoldDB" id="D2VQV1"/>
<evidence type="ECO:0000313" key="2">
    <source>
        <dbReference type="Proteomes" id="UP000006671"/>
    </source>
</evidence>
<dbReference type="OrthoDB" id="10005515at2759"/>
<protein>
    <submittedName>
        <fullName evidence="1">Predicted protein</fullName>
    </submittedName>
</protein>
<proteinExistence type="predicted"/>
<name>D2VQV1_NAEGR</name>
<evidence type="ECO:0000313" key="1">
    <source>
        <dbReference type="EMBL" id="EFC40703.1"/>
    </source>
</evidence>